<keyword evidence="6 7" id="KW-0472">Membrane</keyword>
<keyword evidence="4 10" id="KW-0067">ATP-binding</keyword>
<feature type="domain" description="ABC transmembrane type-1" evidence="9">
    <location>
        <begin position="22"/>
        <end position="304"/>
    </location>
</feature>
<feature type="transmembrane region" description="Helical" evidence="7">
    <location>
        <begin position="61"/>
        <end position="82"/>
    </location>
</feature>
<dbReference type="InterPro" id="IPR011527">
    <property type="entry name" value="ABC1_TM_dom"/>
</dbReference>
<sequence length="560" mass="64029">MKNRKLYSKIISLLLAYKNYILGMSLLMIFITVGTAFIPLLQQEIVDSGLMSGDLGILGTLVLMVIALTIITNLASLFQSYLRINLNAKFLKDKQVEVLNHSLKLKMDYIKNDGLVQIIKDAEYALNNLSMLTGEEMSNTLVQIFKFIGVFIGLILINWKLTLFLLFVIPARIFVANKLGKHVEKYQMDTLMIQKGIHGWEDDIYHSATEVKLWNLYDNKCREYDKLLQNRNTAIKKLSFFIVLSDLLGQDIQALFLNMLYVLGGILIWGGELSIGGIVAFITYATYLLEPIGFIANLRMIFSQVGPAFNMYEDFLSYQEEELEREKKNKISCCDVESVDFRVQNLSFSFKNRELLQSLCFDIKEGDRIAIVGENGSGKSTLLNIFLRFYDLQEGCITLNGKVISDYELFSYRDLFSVIMQNPYLFRGTVKDNLTLFGKNELTQEILDNKLLDFVEHLSEGYDTDIGSDASHISGGEKQKIALMRALASKSKILILDEPTAAYDKQSEKEFLDVLRGCNKKIIILITHEPKLLQFANKIIEIENMQIKQYGSYKEYQESR</sequence>
<dbReference type="SMART" id="SM00382">
    <property type="entry name" value="AAA"/>
    <property type="match status" value="1"/>
</dbReference>
<dbReference type="InterPro" id="IPR039421">
    <property type="entry name" value="Type_1_exporter"/>
</dbReference>
<evidence type="ECO:0000256" key="1">
    <source>
        <dbReference type="ARBA" id="ARBA00004651"/>
    </source>
</evidence>
<dbReference type="CDD" id="cd03228">
    <property type="entry name" value="ABCC_MRP_Like"/>
    <property type="match status" value="1"/>
</dbReference>
<evidence type="ECO:0000256" key="6">
    <source>
        <dbReference type="ARBA" id="ARBA00023136"/>
    </source>
</evidence>
<dbReference type="InterPro" id="IPR003439">
    <property type="entry name" value="ABC_transporter-like_ATP-bd"/>
</dbReference>
<evidence type="ECO:0000256" key="3">
    <source>
        <dbReference type="ARBA" id="ARBA00022741"/>
    </source>
</evidence>
<accession>A0ABR9RLN7</accession>
<evidence type="ECO:0000259" key="9">
    <source>
        <dbReference type="PROSITE" id="PS50929"/>
    </source>
</evidence>
<feature type="transmembrane region" description="Helical" evidence="7">
    <location>
        <begin position="266"/>
        <end position="289"/>
    </location>
</feature>
<evidence type="ECO:0000256" key="4">
    <source>
        <dbReference type="ARBA" id="ARBA00022840"/>
    </source>
</evidence>
<dbReference type="PROSITE" id="PS50929">
    <property type="entry name" value="ABC_TM1F"/>
    <property type="match status" value="1"/>
</dbReference>
<dbReference type="Proteomes" id="UP000758652">
    <property type="component" value="Unassembled WGS sequence"/>
</dbReference>
<gene>
    <name evidence="10" type="ORF">INF30_11515</name>
</gene>
<evidence type="ECO:0000259" key="8">
    <source>
        <dbReference type="PROSITE" id="PS50893"/>
    </source>
</evidence>
<dbReference type="PANTHER" id="PTHR43394">
    <property type="entry name" value="ATP-DEPENDENT PERMEASE MDL1, MITOCHONDRIAL"/>
    <property type="match status" value="1"/>
</dbReference>
<dbReference type="Gene3D" id="3.40.50.300">
    <property type="entry name" value="P-loop containing nucleotide triphosphate hydrolases"/>
    <property type="match status" value="1"/>
</dbReference>
<evidence type="ECO:0000313" key="11">
    <source>
        <dbReference type="Proteomes" id="UP000758652"/>
    </source>
</evidence>
<keyword evidence="5 7" id="KW-1133">Transmembrane helix</keyword>
<dbReference type="SUPFAM" id="SSF52540">
    <property type="entry name" value="P-loop containing nucleoside triphosphate hydrolases"/>
    <property type="match status" value="1"/>
</dbReference>
<keyword evidence="11" id="KW-1185">Reference proteome</keyword>
<dbReference type="CDD" id="cd07346">
    <property type="entry name" value="ABC_6TM_exporters"/>
    <property type="match status" value="1"/>
</dbReference>
<dbReference type="InterPro" id="IPR003593">
    <property type="entry name" value="AAA+_ATPase"/>
</dbReference>
<dbReference type="PROSITE" id="PS50893">
    <property type="entry name" value="ABC_TRANSPORTER_2"/>
    <property type="match status" value="1"/>
</dbReference>
<dbReference type="GO" id="GO:0005524">
    <property type="term" value="F:ATP binding"/>
    <property type="evidence" value="ECO:0007669"/>
    <property type="project" value="UniProtKB-KW"/>
</dbReference>
<name>A0ABR9RLN7_9FIRM</name>
<protein>
    <submittedName>
        <fullName evidence="10">ABC transporter ATP-binding protein</fullName>
    </submittedName>
</protein>
<evidence type="ECO:0000256" key="5">
    <source>
        <dbReference type="ARBA" id="ARBA00022989"/>
    </source>
</evidence>
<dbReference type="InterPro" id="IPR027417">
    <property type="entry name" value="P-loop_NTPase"/>
</dbReference>
<dbReference type="SUPFAM" id="SSF90123">
    <property type="entry name" value="ABC transporter transmembrane region"/>
    <property type="match status" value="1"/>
</dbReference>
<dbReference type="PANTHER" id="PTHR43394:SF1">
    <property type="entry name" value="ATP-BINDING CASSETTE SUB-FAMILY B MEMBER 10, MITOCHONDRIAL"/>
    <property type="match status" value="1"/>
</dbReference>
<feature type="domain" description="ABC transporter" evidence="8">
    <location>
        <begin position="341"/>
        <end position="560"/>
    </location>
</feature>
<reference evidence="10 11" key="1">
    <citation type="submission" date="2020-10" db="EMBL/GenBank/DDBJ databases">
        <title>ChiBAC.</title>
        <authorList>
            <person name="Zenner C."/>
            <person name="Hitch T.C.A."/>
            <person name="Clavel T."/>
        </authorList>
    </citation>
    <scope>NUCLEOTIDE SEQUENCE [LARGE SCALE GENOMIC DNA]</scope>
    <source>
        <strain evidence="10 11">DSM 108991</strain>
    </source>
</reference>
<dbReference type="Pfam" id="PF00664">
    <property type="entry name" value="ABC_membrane"/>
    <property type="match status" value="1"/>
</dbReference>
<evidence type="ECO:0000256" key="2">
    <source>
        <dbReference type="ARBA" id="ARBA00022692"/>
    </source>
</evidence>
<dbReference type="EMBL" id="JADCKL010000011">
    <property type="protein sequence ID" value="MBE5063880.1"/>
    <property type="molecule type" value="Genomic_DNA"/>
</dbReference>
<dbReference type="Gene3D" id="1.20.1560.10">
    <property type="entry name" value="ABC transporter type 1, transmembrane domain"/>
    <property type="match status" value="1"/>
</dbReference>
<evidence type="ECO:0000313" key="10">
    <source>
        <dbReference type="EMBL" id="MBE5063880.1"/>
    </source>
</evidence>
<feature type="transmembrane region" description="Helical" evidence="7">
    <location>
        <begin position="20"/>
        <end position="41"/>
    </location>
</feature>
<dbReference type="RefSeq" id="WP_226395291.1">
    <property type="nucleotide sequence ID" value="NZ_JADCKL010000011.1"/>
</dbReference>
<comment type="subcellular location">
    <subcellularLocation>
        <location evidence="1">Cell membrane</location>
        <topology evidence="1">Multi-pass membrane protein</topology>
    </subcellularLocation>
</comment>
<organism evidence="10 11">
    <name type="scientific">Claveliimonas monacensis</name>
    <dbReference type="NCBI Taxonomy" id="2779351"/>
    <lineage>
        <taxon>Bacteria</taxon>
        <taxon>Bacillati</taxon>
        <taxon>Bacillota</taxon>
        <taxon>Clostridia</taxon>
        <taxon>Lachnospirales</taxon>
        <taxon>Lachnospiraceae</taxon>
        <taxon>Claveliimonas</taxon>
    </lineage>
</organism>
<keyword evidence="3" id="KW-0547">Nucleotide-binding</keyword>
<dbReference type="InterPro" id="IPR036640">
    <property type="entry name" value="ABC1_TM_sf"/>
</dbReference>
<evidence type="ECO:0000256" key="7">
    <source>
        <dbReference type="SAM" id="Phobius"/>
    </source>
</evidence>
<comment type="caution">
    <text evidence="10">The sequence shown here is derived from an EMBL/GenBank/DDBJ whole genome shotgun (WGS) entry which is preliminary data.</text>
</comment>
<dbReference type="Pfam" id="PF00005">
    <property type="entry name" value="ABC_tran"/>
    <property type="match status" value="1"/>
</dbReference>
<proteinExistence type="predicted"/>
<keyword evidence="2 7" id="KW-0812">Transmembrane</keyword>